<gene>
    <name evidence="2" type="ORF">DX116_11650</name>
</gene>
<protein>
    <submittedName>
        <fullName evidence="2">Uncharacterized protein</fullName>
    </submittedName>
</protein>
<evidence type="ECO:0000313" key="2">
    <source>
        <dbReference type="EMBL" id="REK69841.1"/>
    </source>
</evidence>
<evidence type="ECO:0000256" key="1">
    <source>
        <dbReference type="SAM" id="MobiDB-lite"/>
    </source>
</evidence>
<name>A0A371P1S1_9ACTN</name>
<feature type="region of interest" description="Disordered" evidence="1">
    <location>
        <begin position="171"/>
        <end position="206"/>
    </location>
</feature>
<dbReference type="AlphaFoldDB" id="A0A371P1S1"/>
<keyword evidence="3" id="KW-1185">Reference proteome</keyword>
<organism evidence="2 3">
    <name type="scientific">Aeromicrobium endophyticum</name>
    <dbReference type="NCBI Taxonomy" id="2292704"/>
    <lineage>
        <taxon>Bacteria</taxon>
        <taxon>Bacillati</taxon>
        <taxon>Actinomycetota</taxon>
        <taxon>Actinomycetes</taxon>
        <taxon>Propionibacteriales</taxon>
        <taxon>Nocardioidaceae</taxon>
        <taxon>Aeromicrobium</taxon>
    </lineage>
</organism>
<proteinExistence type="predicted"/>
<dbReference type="EMBL" id="QUBR01000002">
    <property type="protein sequence ID" value="REK69841.1"/>
    <property type="molecule type" value="Genomic_DNA"/>
</dbReference>
<evidence type="ECO:0000313" key="3">
    <source>
        <dbReference type="Proteomes" id="UP000265581"/>
    </source>
</evidence>
<dbReference type="Proteomes" id="UP000265581">
    <property type="component" value="Unassembled WGS sequence"/>
</dbReference>
<accession>A0A371P1S1</accession>
<dbReference type="RefSeq" id="WP_119704439.1">
    <property type="nucleotide sequence ID" value="NZ_JBHSOI010000002.1"/>
</dbReference>
<comment type="caution">
    <text evidence="2">The sequence shown here is derived from an EMBL/GenBank/DDBJ whole genome shotgun (WGS) entry which is preliminary data.</text>
</comment>
<reference evidence="2 3" key="1">
    <citation type="submission" date="2018-08" db="EMBL/GenBank/DDBJ databases">
        <title>Aeromicrobium sp. M2KJ-4, whole genome shotgun sequence.</title>
        <authorList>
            <person name="Tuo L."/>
        </authorList>
    </citation>
    <scope>NUCLEOTIDE SEQUENCE [LARGE SCALE GENOMIC DNA]</scope>
    <source>
        <strain evidence="2 3">M2KJ-4</strain>
    </source>
</reference>
<dbReference type="OrthoDB" id="3748311at2"/>
<sequence length="206" mass="20709">MKRILIVFTALVGLGLVAGASTVLVEGADRSGQPEIAQGPTAIARPAGGDAQPAVDVEDAGAVRVVDPMLVVNKDGSAAVGAFADNSTSSDVTLMGVAVWVDRQPVRVSSTEMWLPVLAGDRSQVGAASDAGGFVLPSGIVPGASAEIAFRFDDGTCVLADVAAVARSDEHDGIYPTSNRPIGPVTGGAPPPRSTPCGSDQDDTTS</sequence>